<keyword evidence="9 12" id="KW-1133">Transmembrane helix</keyword>
<dbReference type="GO" id="GO:0004252">
    <property type="term" value="F:serine-type endopeptidase activity"/>
    <property type="evidence" value="ECO:0007669"/>
    <property type="project" value="InterPro"/>
</dbReference>
<dbReference type="InParanoid" id="A0A1C7NMW4"/>
<dbReference type="PANTHER" id="PTHR11731:SF200">
    <property type="entry name" value="DIPEPTIDYL PEPTIDASE 10, ISOFORM B"/>
    <property type="match status" value="1"/>
</dbReference>
<dbReference type="FunCoup" id="A0A1C7NMW4">
    <property type="interactions" value="140"/>
</dbReference>
<sequence>MAFKSYLTHSDEENRDTPTQHLLNATAQQQTGSDDLEDEDLCYYSDEKTVFDDENAYHSGKKGVNWVCVGLVSVLGLAWLLWTVSMAQLFTIFTPSTDKINDGSHSNKRFQFEDVFNSSFSPKRTNLVWVENDPRDGIYTYRDPNSNDILLESIEDRKSQVFVQEKDLKIDGNLLNVQSFELSHDAEYLLFKTNVTAKWRHSALFNAYLFHVSTKKITPLSSATTVNSEPKISYAVWSPTGHQLAYVMNNDIYITDLVKHQRITFDGSKTIFNGIPDWVYEEEVLASDFALWWAPDSSHLAYLKLDETKVPEYHVQMFTSNYNASYPKEDNIKYPKAGAPNPLVSLHVYSLSSNKTITATSTTESSNSINILKDNQYNAQDFKEDDRLIVDVAWATDSHTHLLFKQTNRIQDQQVTNMIQIDGAHLENSTIKSVHEYKPTDGGWIDVSQSIVHLPSSYKDTQSISYLDILDNNEGFAHLAIITVTKEKVKTTWLTNGSWEVVSGTVQVDPKRQLIHFVSTERSPHERHLYRLSLKDRHSSKTCITCPSDPEEHAYYTATFSPQSGYYVLNYEGPDVPTTVVRKVDDDNFSAVLQNNTALKSLLQDYDLPKMHMKTISSGGVEMTAMEVLPADFDAKKKYPVLFHVYGGPGSQLVSYRFELSWQTFVASQLGFTVVTVDGRGTGFQGRKYRMGVRGRLGELETIDQVNAAKHWAQLDYVDEYRMAIWGWSYGGYMTSKVIESNDGVFSTGMAVAPVTDWRYYDSVYTERYMKTPELNPEGYTHSAVDKMEGFKNARYLLAHGTGDDNVHFQHTAVLVDKLTLNDIHNYRVQIYPDSNHAIRHHNANKNVYYLLTEYLLESFGGHEYQHIYRESHGKFSGPLPTED</sequence>
<dbReference type="GO" id="GO:0005774">
    <property type="term" value="C:vacuolar membrane"/>
    <property type="evidence" value="ECO:0007669"/>
    <property type="project" value="UniProtKB-SubCell"/>
</dbReference>
<dbReference type="GO" id="GO:0006508">
    <property type="term" value="P:proteolysis"/>
    <property type="evidence" value="ECO:0007669"/>
    <property type="project" value="UniProtKB-KW"/>
</dbReference>
<evidence type="ECO:0000256" key="6">
    <source>
        <dbReference type="ARBA" id="ARBA00022801"/>
    </source>
</evidence>
<evidence type="ECO:0000259" key="14">
    <source>
        <dbReference type="Pfam" id="PF00930"/>
    </source>
</evidence>
<evidence type="ECO:0000256" key="12">
    <source>
        <dbReference type="SAM" id="Phobius"/>
    </source>
</evidence>
<evidence type="ECO:0000256" key="5">
    <source>
        <dbReference type="ARBA" id="ARBA00022692"/>
    </source>
</evidence>
<dbReference type="FunFam" id="3.40.50.1820:FF:000003">
    <property type="entry name" value="Dipeptidyl peptidase 4"/>
    <property type="match status" value="1"/>
</dbReference>
<dbReference type="SUPFAM" id="SSF82171">
    <property type="entry name" value="DPP6 N-terminal domain-like"/>
    <property type="match status" value="1"/>
</dbReference>
<comment type="similarity">
    <text evidence="2">Belongs to the peptidase S9B family.</text>
</comment>
<keyword evidence="7" id="KW-0720">Serine protease</keyword>
<dbReference type="AlphaFoldDB" id="A0A1C7NMW4"/>
<evidence type="ECO:0000256" key="11">
    <source>
        <dbReference type="ARBA" id="ARBA00023180"/>
    </source>
</evidence>
<evidence type="ECO:0000313" key="16">
    <source>
        <dbReference type="Proteomes" id="UP000093000"/>
    </source>
</evidence>
<evidence type="ECO:0000256" key="2">
    <source>
        <dbReference type="ARBA" id="ARBA00006150"/>
    </source>
</evidence>
<dbReference type="InterPro" id="IPR002469">
    <property type="entry name" value="Peptidase_S9B_N"/>
</dbReference>
<feature type="transmembrane region" description="Helical" evidence="12">
    <location>
        <begin position="64"/>
        <end position="82"/>
    </location>
</feature>
<dbReference type="PROSITE" id="PS00708">
    <property type="entry name" value="PRO_ENDOPEP_SER"/>
    <property type="match status" value="1"/>
</dbReference>
<dbReference type="STRING" id="101091.A0A1C7NMW4"/>
<evidence type="ECO:0000256" key="8">
    <source>
        <dbReference type="ARBA" id="ARBA00022968"/>
    </source>
</evidence>
<comment type="caution">
    <text evidence="15">The sequence shown here is derived from an EMBL/GenBank/DDBJ whole genome shotgun (WGS) entry which is preliminary data.</text>
</comment>
<dbReference type="GO" id="GO:0008239">
    <property type="term" value="F:dipeptidyl-peptidase activity"/>
    <property type="evidence" value="ECO:0007669"/>
    <property type="project" value="TreeGrafter"/>
</dbReference>
<reference evidence="15 16" key="1">
    <citation type="submission" date="2016-03" db="EMBL/GenBank/DDBJ databases">
        <title>Choanephora cucurbitarum.</title>
        <authorList>
            <person name="Min B."/>
            <person name="Park H."/>
            <person name="Park J.-H."/>
            <person name="Shin H.-D."/>
            <person name="Choi I.-G."/>
        </authorList>
    </citation>
    <scope>NUCLEOTIDE SEQUENCE [LARGE SCALE GENOMIC DNA]</scope>
    <source>
        <strain evidence="15 16">KUS-F28377</strain>
    </source>
</reference>
<dbReference type="Proteomes" id="UP000093000">
    <property type="component" value="Unassembled WGS sequence"/>
</dbReference>
<comment type="subcellular location">
    <subcellularLocation>
        <location evidence="1">Vacuole membrane</location>
        <topology evidence="1">Single-pass type II membrane protein</topology>
    </subcellularLocation>
</comment>
<dbReference type="Pfam" id="PF00326">
    <property type="entry name" value="Peptidase_S9"/>
    <property type="match status" value="1"/>
</dbReference>
<evidence type="ECO:0000256" key="3">
    <source>
        <dbReference type="ARBA" id="ARBA00022438"/>
    </source>
</evidence>
<keyword evidence="5 12" id="KW-0812">Transmembrane</keyword>
<feature type="domain" description="Dipeptidylpeptidase IV N-terminal" evidence="14">
    <location>
        <begin position="183"/>
        <end position="578"/>
    </location>
</feature>
<protein>
    <submittedName>
        <fullName evidence="15">Putative dipeptidyl-aminopeptidase B</fullName>
    </submittedName>
</protein>
<evidence type="ECO:0000256" key="4">
    <source>
        <dbReference type="ARBA" id="ARBA00022670"/>
    </source>
</evidence>
<keyword evidence="10 12" id="KW-0472">Membrane</keyword>
<proteinExistence type="inferred from homology"/>
<dbReference type="InterPro" id="IPR002471">
    <property type="entry name" value="Pept_S9_AS"/>
</dbReference>
<gene>
    <name evidence="15" type="primary">dapB_1</name>
    <name evidence="15" type="ORF">A0J61_01660</name>
</gene>
<evidence type="ECO:0000256" key="10">
    <source>
        <dbReference type="ARBA" id="ARBA00023136"/>
    </source>
</evidence>
<dbReference type="GO" id="GO:0004177">
    <property type="term" value="F:aminopeptidase activity"/>
    <property type="evidence" value="ECO:0007669"/>
    <property type="project" value="UniProtKB-KW"/>
</dbReference>
<keyword evidence="4" id="KW-0645">Protease</keyword>
<dbReference type="InterPro" id="IPR029058">
    <property type="entry name" value="AB_hydrolase_fold"/>
</dbReference>
<dbReference type="SUPFAM" id="SSF53474">
    <property type="entry name" value="alpha/beta-Hydrolases"/>
    <property type="match status" value="1"/>
</dbReference>
<dbReference type="InterPro" id="IPR001375">
    <property type="entry name" value="Peptidase_S9_cat"/>
</dbReference>
<dbReference type="PANTHER" id="PTHR11731">
    <property type="entry name" value="PROTEASE FAMILY S9B,C DIPEPTIDYL-PEPTIDASE IV-RELATED"/>
    <property type="match status" value="1"/>
</dbReference>
<dbReference type="InterPro" id="IPR050278">
    <property type="entry name" value="Serine_Prot_S9B/DPPIV"/>
</dbReference>
<keyword evidence="16" id="KW-1185">Reference proteome</keyword>
<dbReference type="OrthoDB" id="16520at2759"/>
<evidence type="ECO:0000256" key="7">
    <source>
        <dbReference type="ARBA" id="ARBA00022825"/>
    </source>
</evidence>
<dbReference type="Gene3D" id="2.140.10.30">
    <property type="entry name" value="Dipeptidylpeptidase IV, N-terminal domain"/>
    <property type="match status" value="1"/>
</dbReference>
<dbReference type="Gene3D" id="3.40.50.1820">
    <property type="entry name" value="alpha/beta hydrolase"/>
    <property type="match status" value="1"/>
</dbReference>
<dbReference type="GO" id="GO:0005886">
    <property type="term" value="C:plasma membrane"/>
    <property type="evidence" value="ECO:0007669"/>
    <property type="project" value="TreeGrafter"/>
</dbReference>
<evidence type="ECO:0000256" key="1">
    <source>
        <dbReference type="ARBA" id="ARBA00004576"/>
    </source>
</evidence>
<accession>A0A1C7NMW4</accession>
<name>A0A1C7NMW4_9FUNG</name>
<keyword evidence="8" id="KW-0735">Signal-anchor</keyword>
<keyword evidence="6" id="KW-0378">Hydrolase</keyword>
<organism evidence="15 16">
    <name type="scientific">Choanephora cucurbitarum</name>
    <dbReference type="NCBI Taxonomy" id="101091"/>
    <lineage>
        <taxon>Eukaryota</taxon>
        <taxon>Fungi</taxon>
        <taxon>Fungi incertae sedis</taxon>
        <taxon>Mucoromycota</taxon>
        <taxon>Mucoromycotina</taxon>
        <taxon>Mucoromycetes</taxon>
        <taxon>Mucorales</taxon>
        <taxon>Mucorineae</taxon>
        <taxon>Choanephoraceae</taxon>
        <taxon>Choanephoroideae</taxon>
        <taxon>Choanephora</taxon>
    </lineage>
</organism>
<keyword evidence="3 15" id="KW-0031">Aminopeptidase</keyword>
<evidence type="ECO:0000313" key="15">
    <source>
        <dbReference type="EMBL" id="OBZ90310.1"/>
    </source>
</evidence>
<feature type="domain" description="Peptidase S9 prolyl oligopeptidase catalytic" evidence="13">
    <location>
        <begin position="659"/>
        <end position="862"/>
    </location>
</feature>
<evidence type="ECO:0000256" key="9">
    <source>
        <dbReference type="ARBA" id="ARBA00022989"/>
    </source>
</evidence>
<dbReference type="EMBL" id="LUGH01000055">
    <property type="protein sequence ID" value="OBZ90310.1"/>
    <property type="molecule type" value="Genomic_DNA"/>
</dbReference>
<keyword evidence="11" id="KW-0325">Glycoprotein</keyword>
<dbReference type="Pfam" id="PF00930">
    <property type="entry name" value="DPPIV_N"/>
    <property type="match status" value="1"/>
</dbReference>
<evidence type="ECO:0000259" key="13">
    <source>
        <dbReference type="Pfam" id="PF00326"/>
    </source>
</evidence>